<keyword evidence="2" id="KW-0677">Repeat</keyword>
<feature type="binding site" evidence="2">
    <location>
        <position position="366"/>
    </location>
    <ligand>
        <name>Fe cation</name>
        <dbReference type="ChEBI" id="CHEBI:24875"/>
    </ligand>
</feature>
<keyword evidence="1 2" id="KW-0479">Metal-binding</keyword>
<dbReference type="GO" id="GO:0008653">
    <property type="term" value="P:lipopolysaccharide metabolic process"/>
    <property type="evidence" value="ECO:0007669"/>
    <property type="project" value="InterPro"/>
</dbReference>
<dbReference type="KEGG" id="snan:I6N98_10595"/>
<dbReference type="Proteomes" id="UP000596063">
    <property type="component" value="Chromosome"/>
</dbReference>
<reference evidence="4 5" key="1">
    <citation type="submission" date="2020-12" db="EMBL/GenBank/DDBJ databases">
        <authorList>
            <person name="Shan Y."/>
        </authorList>
    </citation>
    <scope>NUCLEOTIDE SEQUENCE [LARGE SCALE GENOMIC DNA]</scope>
    <source>
        <strain evidence="5">csc3.9</strain>
    </source>
</reference>
<feature type="binding site" evidence="2">
    <location>
        <position position="377"/>
    </location>
    <ligand>
        <name>Fe cation</name>
        <dbReference type="ChEBI" id="CHEBI:24875"/>
    </ligand>
</feature>
<evidence type="ECO:0000256" key="1">
    <source>
        <dbReference type="ARBA" id="ARBA00022723"/>
    </source>
</evidence>
<dbReference type="Gene3D" id="1.25.40.10">
    <property type="entry name" value="Tetratricopeptide repeat domain"/>
    <property type="match status" value="1"/>
</dbReference>
<feature type="binding site" evidence="2">
    <location>
        <position position="363"/>
    </location>
    <ligand>
        <name>Fe cation</name>
        <dbReference type="ChEBI" id="CHEBI:24875"/>
    </ligand>
</feature>
<keyword evidence="2" id="KW-1003">Cell membrane</keyword>
<name>A0A7T4UNQ0_9GAMM</name>
<evidence type="ECO:0000256" key="2">
    <source>
        <dbReference type="HAMAP-Rule" id="MF_00994"/>
    </source>
</evidence>
<organism evidence="4 5">
    <name type="scientific">Spongiibacter nanhainus</name>
    <dbReference type="NCBI Taxonomy" id="2794344"/>
    <lineage>
        <taxon>Bacteria</taxon>
        <taxon>Pseudomonadati</taxon>
        <taxon>Pseudomonadota</taxon>
        <taxon>Gammaproteobacteria</taxon>
        <taxon>Cellvibrionales</taxon>
        <taxon>Spongiibacteraceae</taxon>
        <taxon>Spongiibacter</taxon>
    </lineage>
</organism>
<keyword evidence="2" id="KW-1133">Transmembrane helix</keyword>
<evidence type="ECO:0000313" key="5">
    <source>
        <dbReference type="Proteomes" id="UP000596063"/>
    </source>
</evidence>
<feature type="binding site" evidence="2">
    <location>
        <position position="380"/>
    </location>
    <ligand>
        <name>Fe cation</name>
        <dbReference type="ChEBI" id="CHEBI:24875"/>
    </ligand>
</feature>
<protein>
    <recommendedName>
        <fullName evidence="2">Lipopolysaccharide assembly protein B</fullName>
    </recommendedName>
</protein>
<dbReference type="RefSeq" id="WP_198568335.1">
    <property type="nucleotide sequence ID" value="NZ_CP066167.1"/>
</dbReference>
<comment type="similarity">
    <text evidence="2">Belongs to the LapB family.</text>
</comment>
<dbReference type="InterPro" id="IPR011990">
    <property type="entry name" value="TPR-like_helical_dom_sf"/>
</dbReference>
<dbReference type="GO" id="GO:0046890">
    <property type="term" value="P:regulation of lipid biosynthetic process"/>
    <property type="evidence" value="ECO:0007669"/>
    <property type="project" value="UniProtKB-UniRule"/>
</dbReference>
<dbReference type="GO" id="GO:0005506">
    <property type="term" value="F:iron ion binding"/>
    <property type="evidence" value="ECO:0007669"/>
    <property type="project" value="UniProtKB-UniRule"/>
</dbReference>
<dbReference type="EMBL" id="CP066167">
    <property type="protein sequence ID" value="QQD16833.1"/>
    <property type="molecule type" value="Genomic_DNA"/>
</dbReference>
<dbReference type="Pfam" id="PF18073">
    <property type="entry name" value="Zn_ribbon_LapB"/>
    <property type="match status" value="1"/>
</dbReference>
<feature type="topological domain" description="Cytoplasmic" evidence="2">
    <location>
        <begin position="22"/>
        <end position="395"/>
    </location>
</feature>
<feature type="domain" description="LapB rubredoxin metal binding" evidence="3">
    <location>
        <begin position="361"/>
        <end position="388"/>
    </location>
</feature>
<dbReference type="InterPro" id="IPR041166">
    <property type="entry name" value="Rubredoxin_2"/>
</dbReference>
<gene>
    <name evidence="2" type="primary">lapB</name>
    <name evidence="4" type="ORF">I6N98_10595</name>
</gene>
<keyword evidence="2" id="KW-0812">Transmembrane</keyword>
<dbReference type="HAMAP" id="MF_00994">
    <property type="entry name" value="LPS_assembly_LapB"/>
    <property type="match status" value="1"/>
</dbReference>
<keyword evidence="2" id="KW-0472">Membrane</keyword>
<evidence type="ECO:0000259" key="3">
    <source>
        <dbReference type="Pfam" id="PF18073"/>
    </source>
</evidence>
<keyword evidence="2" id="KW-0408">Iron</keyword>
<accession>A0A7T4UNQ0</accession>
<dbReference type="InterPro" id="IPR030865">
    <property type="entry name" value="LapB"/>
</dbReference>
<dbReference type="SUPFAM" id="SSF48452">
    <property type="entry name" value="TPR-like"/>
    <property type="match status" value="1"/>
</dbReference>
<keyword evidence="2" id="KW-0802">TPR repeat</keyword>
<proteinExistence type="inferred from homology"/>
<comment type="subcellular location">
    <subcellularLocation>
        <location evidence="2">Cell inner membrane</location>
        <topology evidence="2">Single-pass membrane protein</topology>
        <orientation evidence="2">Cytoplasmic side</orientation>
    </subcellularLocation>
</comment>
<keyword evidence="5" id="KW-1185">Reference proteome</keyword>
<dbReference type="AlphaFoldDB" id="A0A7T4UNQ0"/>
<dbReference type="GO" id="GO:0009898">
    <property type="term" value="C:cytoplasmic side of plasma membrane"/>
    <property type="evidence" value="ECO:0007669"/>
    <property type="project" value="UniProtKB-UniRule"/>
</dbReference>
<comment type="function">
    <text evidence="2">Modulates cellular lipopolysaccharide (LPS) levels by regulating LpxC, which is involved in lipid A biosynthesis. May act by modulating the proteolytic activity of FtsH towards LpxC. May also coordinate assembly of proteins involved in LPS synthesis at the plasma membrane.</text>
</comment>
<sequence length="395" mass="44580">MDTALHFSVLLAAVVCGWLLGRLSKKTVKAAPRRESAHYYRGLAFLLSEQPSAAVNTVIEELPVDEETLPTHLALANLMRSKGELESATRIHQNLLSRPTLAREKLHQVHLELAKDYISAGLLDRAERLLRDLADESASYRLEALERLQHIYQSEREWDRAVAVALQRLPRRGWLRKARSSNNNGEENIERSLSHYYCEQAEAAIAQAEFREARRILHKARRHSSDNPRAILLTAQLALTQGDPNYALRLLHELALEQGPYAAEILPLYREAFAKVADRRAYINALQPIAEQSTSTALILEVARALEEEKGRQAAADFLARQCESRPTLGLLVGLTRYQPQGNPSVLANTIENIQRERPVYRCRHCGFSGRKLHWLCPSCEQWGTIAPIRGTLGD</sequence>
<keyword evidence="2" id="KW-0997">Cell inner membrane</keyword>
<evidence type="ECO:0000313" key="4">
    <source>
        <dbReference type="EMBL" id="QQD16833.1"/>
    </source>
</evidence>